<evidence type="ECO:0000256" key="1">
    <source>
        <dbReference type="SAM" id="Phobius"/>
    </source>
</evidence>
<dbReference type="Proteomes" id="UP000248954">
    <property type="component" value="Chromosome 1"/>
</dbReference>
<feature type="transmembrane region" description="Helical" evidence="1">
    <location>
        <begin position="333"/>
        <end position="352"/>
    </location>
</feature>
<feature type="transmembrane region" description="Helical" evidence="1">
    <location>
        <begin position="229"/>
        <end position="247"/>
    </location>
</feature>
<dbReference type="Pfam" id="PF19528">
    <property type="entry name" value="DUF6056"/>
    <property type="match status" value="1"/>
</dbReference>
<proteinExistence type="predicted"/>
<name>A0AB38G529_9STRE</name>
<feature type="transmembrane region" description="Helical" evidence="1">
    <location>
        <begin position="359"/>
        <end position="378"/>
    </location>
</feature>
<dbReference type="EMBL" id="LS483348">
    <property type="protein sequence ID" value="SQF41815.1"/>
    <property type="molecule type" value="Genomic_DNA"/>
</dbReference>
<protein>
    <submittedName>
        <fullName evidence="2">Membrane protein</fullName>
    </submittedName>
</protein>
<gene>
    <name evidence="2" type="ORF">NCTC8738_00587</name>
</gene>
<feature type="transmembrane region" description="Helical" evidence="1">
    <location>
        <begin position="19"/>
        <end position="36"/>
    </location>
</feature>
<keyword evidence="1" id="KW-0472">Membrane</keyword>
<feature type="transmembrane region" description="Helical" evidence="1">
    <location>
        <begin position="127"/>
        <end position="146"/>
    </location>
</feature>
<organism evidence="2 3">
    <name type="scientific">Streptococcus lutetiensis</name>
    <dbReference type="NCBI Taxonomy" id="150055"/>
    <lineage>
        <taxon>Bacteria</taxon>
        <taxon>Bacillati</taxon>
        <taxon>Bacillota</taxon>
        <taxon>Bacilli</taxon>
        <taxon>Lactobacillales</taxon>
        <taxon>Streptococcaceae</taxon>
        <taxon>Streptococcus</taxon>
    </lineage>
</organism>
<reference evidence="2 3" key="1">
    <citation type="submission" date="2018-06" db="EMBL/GenBank/DDBJ databases">
        <authorList>
            <consortium name="Pathogen Informatics"/>
            <person name="Doyle S."/>
        </authorList>
    </citation>
    <scope>NUCLEOTIDE SEQUENCE [LARGE SCALE GENOMIC DNA]</scope>
    <source>
        <strain evidence="2 3">NCTC8738</strain>
    </source>
</reference>
<feature type="transmembrane region" description="Helical" evidence="1">
    <location>
        <begin position="207"/>
        <end position="224"/>
    </location>
</feature>
<feature type="transmembrane region" description="Helical" evidence="1">
    <location>
        <begin position="101"/>
        <end position="120"/>
    </location>
</feature>
<keyword evidence="1" id="KW-0812">Transmembrane</keyword>
<feature type="transmembrane region" description="Helical" evidence="1">
    <location>
        <begin position="277"/>
        <end position="296"/>
    </location>
</feature>
<accession>A0AB38G529</accession>
<keyword evidence="1" id="KW-1133">Transmembrane helix</keyword>
<evidence type="ECO:0000313" key="3">
    <source>
        <dbReference type="Proteomes" id="UP000248954"/>
    </source>
</evidence>
<sequence length="450" mass="51599">MILNNGDSQSKLNSKRNRYFWFLGLSAIFALLIFHLNRLTLFTSDDYTYHFVYQGYLPTAHPKRINGLFSIVKSQINHWQLWNGRFVAHSIVQFFLQFKKVYFDVFNTLAYLTLMFLLLSISKVKEVVKITPVSYLLLFIFLWFYLPEIGKSVLWVSGSGNYLWTSVIYLTYFKCIISIANREISNLKGIGIMILGFLAGACNENSSPALLLMAFLYLIIHYPYKSKGTIFGLGSLFTGGLGFLLMIKSPGSQKRGGMALNFDVLKNNFRLILDSLIQNYWLIYILIIILLIILVIKKVQLSIETVSLLSILVIGHFASTFALVLSPETPKRTFFGAVLFIGIVLFSLINILNQRIRKSVFVISLLLMILFVQSYLSVNNDLTKSFKEVSNQYSILYDAPQNSDVMLPLLSTPKTDYNAYQLTSNVKTDPNDWFNRWMAVYFEKKTITGY</sequence>
<feature type="transmembrane region" description="Helical" evidence="1">
    <location>
        <begin position="308"/>
        <end position="327"/>
    </location>
</feature>
<dbReference type="AlphaFoldDB" id="A0AB38G529"/>
<evidence type="ECO:0000313" key="2">
    <source>
        <dbReference type="EMBL" id="SQF41815.1"/>
    </source>
</evidence>
<feature type="transmembrane region" description="Helical" evidence="1">
    <location>
        <begin position="184"/>
        <end position="201"/>
    </location>
</feature>
<dbReference type="RefSeq" id="WP_236251111.1">
    <property type="nucleotide sequence ID" value="NZ_CP066277.1"/>
</dbReference>
<feature type="transmembrane region" description="Helical" evidence="1">
    <location>
        <begin position="152"/>
        <end position="172"/>
    </location>
</feature>
<dbReference type="InterPro" id="IPR045691">
    <property type="entry name" value="DUF6056"/>
</dbReference>